<proteinExistence type="predicted"/>
<reference evidence="2 3" key="1">
    <citation type="submission" date="2016-12" db="EMBL/GenBank/DDBJ databases">
        <authorList>
            <person name="Song W.-J."/>
            <person name="Kurnit D.M."/>
        </authorList>
    </citation>
    <scope>NUCLEOTIDE SEQUENCE [LARGE SCALE GENOMIC DNA]</scope>
    <source>
        <strain evidence="2 3">DSM 19599</strain>
    </source>
</reference>
<sequence length="100" mass="10920">MRAMYALTAAALLMTTAAGLAQENQMTTKYQSLANDASCDAPENVWIGRYVVRAAEEQGKQLNVMACFPTQPACEDWLSKANSYVNHGTILTDQCAQKKS</sequence>
<organism evidence="2 3">
    <name type="scientific">Pseudoxanthobacter soli DSM 19599</name>
    <dbReference type="NCBI Taxonomy" id="1123029"/>
    <lineage>
        <taxon>Bacteria</taxon>
        <taxon>Pseudomonadati</taxon>
        <taxon>Pseudomonadota</taxon>
        <taxon>Alphaproteobacteria</taxon>
        <taxon>Hyphomicrobiales</taxon>
        <taxon>Segnochrobactraceae</taxon>
        <taxon>Pseudoxanthobacter</taxon>
    </lineage>
</organism>
<feature type="chain" id="PRO_5013246700" evidence="1">
    <location>
        <begin position="22"/>
        <end position="100"/>
    </location>
</feature>
<protein>
    <submittedName>
        <fullName evidence="2">Uncharacterized protein</fullName>
    </submittedName>
</protein>
<accession>A0A1M7ZMS3</accession>
<evidence type="ECO:0000256" key="1">
    <source>
        <dbReference type="SAM" id="SignalP"/>
    </source>
</evidence>
<feature type="signal peptide" evidence="1">
    <location>
        <begin position="1"/>
        <end position="21"/>
    </location>
</feature>
<evidence type="ECO:0000313" key="3">
    <source>
        <dbReference type="Proteomes" id="UP000186406"/>
    </source>
</evidence>
<dbReference type="EMBL" id="FRXO01000005">
    <property type="protein sequence ID" value="SHO66195.1"/>
    <property type="molecule type" value="Genomic_DNA"/>
</dbReference>
<keyword evidence="1" id="KW-0732">Signal</keyword>
<dbReference type="AlphaFoldDB" id="A0A1M7ZMS3"/>
<name>A0A1M7ZMS3_9HYPH</name>
<evidence type="ECO:0000313" key="2">
    <source>
        <dbReference type="EMBL" id="SHO66195.1"/>
    </source>
</evidence>
<gene>
    <name evidence="2" type="ORF">SAMN02745172_02850</name>
</gene>
<dbReference type="Proteomes" id="UP000186406">
    <property type="component" value="Unassembled WGS sequence"/>
</dbReference>
<keyword evidence="3" id="KW-1185">Reference proteome</keyword>